<evidence type="ECO:0000313" key="2">
    <source>
        <dbReference type="Proteomes" id="UP001234989"/>
    </source>
</evidence>
<organism evidence="1 2">
    <name type="scientific">Solanum verrucosum</name>
    <dbReference type="NCBI Taxonomy" id="315347"/>
    <lineage>
        <taxon>Eukaryota</taxon>
        <taxon>Viridiplantae</taxon>
        <taxon>Streptophyta</taxon>
        <taxon>Embryophyta</taxon>
        <taxon>Tracheophyta</taxon>
        <taxon>Spermatophyta</taxon>
        <taxon>Magnoliopsida</taxon>
        <taxon>eudicotyledons</taxon>
        <taxon>Gunneridae</taxon>
        <taxon>Pentapetalae</taxon>
        <taxon>asterids</taxon>
        <taxon>lamiids</taxon>
        <taxon>Solanales</taxon>
        <taxon>Solanaceae</taxon>
        <taxon>Solanoideae</taxon>
        <taxon>Solaneae</taxon>
        <taxon>Solanum</taxon>
    </lineage>
</organism>
<dbReference type="PANTHER" id="PTHR34676">
    <property type="entry name" value="DUF4219 DOMAIN-CONTAINING PROTEIN-RELATED"/>
    <property type="match status" value="1"/>
</dbReference>
<keyword evidence="2" id="KW-1185">Reference proteome</keyword>
<accession>A0AAF0TCJ6</accession>
<dbReference type="Pfam" id="PF14223">
    <property type="entry name" value="Retrotran_gag_2"/>
    <property type="match status" value="1"/>
</dbReference>
<name>A0AAF0TCJ6_SOLVR</name>
<evidence type="ECO:0000313" key="1">
    <source>
        <dbReference type="EMBL" id="WMV08215.1"/>
    </source>
</evidence>
<protein>
    <recommendedName>
        <fullName evidence="3">UBN2 domain-containing protein</fullName>
    </recommendedName>
</protein>
<dbReference type="EMBL" id="CP133612">
    <property type="protein sequence ID" value="WMV08215.1"/>
    <property type="molecule type" value="Genomic_DNA"/>
</dbReference>
<evidence type="ECO:0008006" key="3">
    <source>
        <dbReference type="Google" id="ProtNLM"/>
    </source>
</evidence>
<sequence>MHDYINIKDTELWDVILDGPYIPTKDVVDGELTKVIPKTRREYNEADRKKIEKNYKAKKLLVCGIGLDEYNRISACETAKEIWDCLKTTHEETIQVNESKVDMLRTQYENFYMREGETIHETNTRFTSITNELRCLGEPIDDVPRNYGTFDA</sequence>
<gene>
    <name evidence="1" type="ORF">MTR67_001600</name>
</gene>
<proteinExistence type="predicted"/>
<dbReference type="AlphaFoldDB" id="A0AAF0TCJ6"/>
<reference evidence="1" key="1">
    <citation type="submission" date="2023-08" db="EMBL/GenBank/DDBJ databases">
        <title>A de novo genome assembly of Solanum verrucosum Schlechtendal, a Mexican diploid species geographically isolated from the other diploid A-genome species in potato relatives.</title>
        <authorList>
            <person name="Hosaka K."/>
        </authorList>
    </citation>
    <scope>NUCLEOTIDE SEQUENCE</scope>
    <source>
        <tissue evidence="1">Young leaves</tissue>
    </source>
</reference>
<dbReference type="Proteomes" id="UP001234989">
    <property type="component" value="Chromosome 1"/>
</dbReference>
<dbReference type="PANTHER" id="PTHR34676:SF8">
    <property type="entry name" value="TRANSMEMBRANE PROTEIN"/>
    <property type="match status" value="1"/>
</dbReference>